<accession>A0A4U1DF38</accession>
<dbReference type="InterPro" id="IPR023164">
    <property type="entry name" value="YqgQ-like_sf"/>
</dbReference>
<dbReference type="OrthoDB" id="2361671at2"/>
<reference evidence="1 2" key="1">
    <citation type="journal article" date="2011" name="J. Microbiol.">
        <title>Bacillus kyonggiensis sp. nov., isolated from soil of a lettuce field.</title>
        <authorList>
            <person name="Dong K."/>
            <person name="Lee S."/>
        </authorList>
    </citation>
    <scope>NUCLEOTIDE SEQUENCE [LARGE SCALE GENOMIC DNA]</scope>
    <source>
        <strain evidence="1 2">NB22</strain>
    </source>
</reference>
<evidence type="ECO:0000313" key="2">
    <source>
        <dbReference type="Proteomes" id="UP000307756"/>
    </source>
</evidence>
<sequence length="68" mass="8036">MKSIYDIQQFLKGFGTIIYIGDRVATLELMEEELKDLYKAQLIETKDFQTAILILRHEIQMLKDKKES</sequence>
<keyword evidence="2" id="KW-1185">Reference proteome</keyword>
<dbReference type="EMBL" id="SWBM01000001">
    <property type="protein sequence ID" value="TKC19906.1"/>
    <property type="molecule type" value="Genomic_DNA"/>
</dbReference>
<evidence type="ECO:0000313" key="1">
    <source>
        <dbReference type="EMBL" id="TKC19906.1"/>
    </source>
</evidence>
<dbReference type="InterPro" id="IPR009256">
    <property type="entry name" value="YqgQ-like"/>
</dbReference>
<dbReference type="Gene3D" id="1.10.287.760">
    <property type="entry name" value="YqgQ-like"/>
    <property type="match status" value="1"/>
</dbReference>
<organism evidence="1 2">
    <name type="scientific">Robertmurraya kyonggiensis</name>
    <dbReference type="NCBI Taxonomy" id="1037680"/>
    <lineage>
        <taxon>Bacteria</taxon>
        <taxon>Bacillati</taxon>
        <taxon>Bacillota</taxon>
        <taxon>Bacilli</taxon>
        <taxon>Bacillales</taxon>
        <taxon>Bacillaceae</taxon>
        <taxon>Robertmurraya</taxon>
    </lineage>
</organism>
<dbReference type="Proteomes" id="UP000307756">
    <property type="component" value="Unassembled WGS sequence"/>
</dbReference>
<dbReference type="Pfam" id="PF06014">
    <property type="entry name" value="YqgQ-like"/>
    <property type="match status" value="1"/>
</dbReference>
<dbReference type="SUPFAM" id="SSF158379">
    <property type="entry name" value="YqgQ-like"/>
    <property type="match status" value="1"/>
</dbReference>
<dbReference type="RefSeq" id="WP_136830802.1">
    <property type="nucleotide sequence ID" value="NZ_SWBM01000001.1"/>
</dbReference>
<proteinExistence type="predicted"/>
<protein>
    <submittedName>
        <fullName evidence="1">DUF910 family protein</fullName>
    </submittedName>
</protein>
<gene>
    <name evidence="1" type="ORF">FA727_10335</name>
</gene>
<dbReference type="AlphaFoldDB" id="A0A4U1DF38"/>
<name>A0A4U1DF38_9BACI</name>
<comment type="caution">
    <text evidence="1">The sequence shown here is derived from an EMBL/GenBank/DDBJ whole genome shotgun (WGS) entry which is preliminary data.</text>
</comment>